<protein>
    <submittedName>
        <fullName evidence="2">Uncharacterized protein</fullName>
    </submittedName>
</protein>
<reference evidence="2 3" key="1">
    <citation type="submission" date="2024-09" db="EMBL/GenBank/DDBJ databases">
        <title>Chromosome-scale assembly of Riccia fluitans.</title>
        <authorList>
            <person name="Paukszto L."/>
            <person name="Sawicki J."/>
            <person name="Karawczyk K."/>
            <person name="Piernik-Szablinska J."/>
            <person name="Szczecinska M."/>
            <person name="Mazdziarz M."/>
        </authorList>
    </citation>
    <scope>NUCLEOTIDE SEQUENCE [LARGE SCALE GENOMIC DNA]</scope>
    <source>
        <strain evidence="2">Rf_01</strain>
        <tissue evidence="2">Aerial parts of the thallus</tissue>
    </source>
</reference>
<organism evidence="2 3">
    <name type="scientific">Riccia fluitans</name>
    <dbReference type="NCBI Taxonomy" id="41844"/>
    <lineage>
        <taxon>Eukaryota</taxon>
        <taxon>Viridiplantae</taxon>
        <taxon>Streptophyta</taxon>
        <taxon>Embryophyta</taxon>
        <taxon>Marchantiophyta</taxon>
        <taxon>Marchantiopsida</taxon>
        <taxon>Marchantiidae</taxon>
        <taxon>Marchantiales</taxon>
        <taxon>Ricciaceae</taxon>
        <taxon>Riccia</taxon>
    </lineage>
</organism>
<evidence type="ECO:0000313" key="3">
    <source>
        <dbReference type="Proteomes" id="UP001605036"/>
    </source>
</evidence>
<feature type="compositionally biased region" description="Basic residues" evidence="1">
    <location>
        <begin position="166"/>
        <end position="193"/>
    </location>
</feature>
<evidence type="ECO:0000313" key="2">
    <source>
        <dbReference type="EMBL" id="KAL2644984.1"/>
    </source>
</evidence>
<name>A0ABD1ZB03_9MARC</name>
<dbReference type="AlphaFoldDB" id="A0ABD1ZB03"/>
<sequence>MFRDGEAERKAYEERRRELLRRGCEDPDPWYGHTATDVTFALRPAVPKHSNPAADPCCNLTPTDITSQLVSRPNYAPDYYYGTHSTDVTAHLQTPVPTFVNPHGCGPQACVETLKRQKEINRAFDYMHPLGAHRPFPLSDLYFHRGPNPLGACESRSGSPSCPPRPRSRSPKRKSPRARSRSPRRKSRSRSRSPNREGLLPRSRSPRHYASHDQLPLNHSIPLKYLECRNKCQLCPPCGDCARLLEEDRRCRGI</sequence>
<accession>A0ABD1ZB03</accession>
<dbReference type="EMBL" id="JBHFFA010000002">
    <property type="protein sequence ID" value="KAL2644984.1"/>
    <property type="molecule type" value="Genomic_DNA"/>
</dbReference>
<feature type="region of interest" description="Disordered" evidence="1">
    <location>
        <begin position="152"/>
        <end position="213"/>
    </location>
</feature>
<proteinExistence type="predicted"/>
<comment type="caution">
    <text evidence="2">The sequence shown here is derived from an EMBL/GenBank/DDBJ whole genome shotgun (WGS) entry which is preliminary data.</text>
</comment>
<gene>
    <name evidence="2" type="ORF">R1flu_012571</name>
</gene>
<dbReference type="Proteomes" id="UP001605036">
    <property type="component" value="Unassembled WGS sequence"/>
</dbReference>
<keyword evidence="3" id="KW-1185">Reference proteome</keyword>
<evidence type="ECO:0000256" key="1">
    <source>
        <dbReference type="SAM" id="MobiDB-lite"/>
    </source>
</evidence>